<protein>
    <submittedName>
        <fullName evidence="4">DMT family transporter</fullName>
    </submittedName>
</protein>
<accession>A0AAW7ZB30</accession>
<dbReference type="GO" id="GO:0016020">
    <property type="term" value="C:membrane"/>
    <property type="evidence" value="ECO:0007669"/>
    <property type="project" value="InterPro"/>
</dbReference>
<evidence type="ECO:0000259" key="3">
    <source>
        <dbReference type="Pfam" id="PF00892"/>
    </source>
</evidence>
<keyword evidence="2" id="KW-0812">Transmembrane</keyword>
<dbReference type="Pfam" id="PF00892">
    <property type="entry name" value="EamA"/>
    <property type="match status" value="2"/>
</dbReference>
<name>A0AAW7ZB30_9FIRM</name>
<dbReference type="PANTHER" id="PTHR22911:SF79">
    <property type="entry name" value="MOBA-LIKE NTP TRANSFERASE DOMAIN-CONTAINING PROTEIN"/>
    <property type="match status" value="1"/>
</dbReference>
<feature type="transmembrane region" description="Helical" evidence="2">
    <location>
        <begin position="147"/>
        <end position="168"/>
    </location>
</feature>
<feature type="transmembrane region" description="Helical" evidence="2">
    <location>
        <begin position="68"/>
        <end position="89"/>
    </location>
</feature>
<sequence length="296" mass="31725">MTNFNLGVVLVLLSATGFAVIPFFAIEAYAGGATVTSLLVVRFLITTVFFFSYLFLTNKKPIVQDGQIKHLFLLGGVLYTIMSTCYFASVKYIPASLAVLLLYLYPVFVAVGSTLFEKESLTSKIILSIGFSLMGLFLVLGNSFNQINIYGVLLAVGASISYSSYILLGNKVVKQIPVMITSAYVSLFAFTSLFIIGLATGNLYFNLTPGAWAAMGGVAVCSTIIPMFTFFKGMDLIGSTRASILSMIEPLITISLSALLLSERLTFIQLFGGLIVLIGAVLVVLAPKPSKVSEAA</sequence>
<feature type="transmembrane region" description="Helical" evidence="2">
    <location>
        <begin position="267"/>
        <end position="286"/>
    </location>
</feature>
<comment type="similarity">
    <text evidence="1">Belongs to the EamA transporter family.</text>
</comment>
<dbReference type="InterPro" id="IPR000620">
    <property type="entry name" value="EamA_dom"/>
</dbReference>
<feature type="domain" description="EamA" evidence="3">
    <location>
        <begin position="6"/>
        <end position="140"/>
    </location>
</feature>
<reference evidence="4" key="2">
    <citation type="submission" date="2023-03" db="EMBL/GenBank/DDBJ databases">
        <authorList>
            <person name="Zhang Z."/>
        </authorList>
    </citation>
    <scope>NUCLEOTIDE SEQUENCE</scope>
    <source>
        <strain evidence="4">DSA</strain>
    </source>
</reference>
<gene>
    <name evidence="4" type="ORF">P6N53_06770</name>
</gene>
<organism evidence="4 5">
    <name type="scientific">Desulforamulus aquiferis</name>
    <dbReference type="NCBI Taxonomy" id="1397668"/>
    <lineage>
        <taxon>Bacteria</taxon>
        <taxon>Bacillati</taxon>
        <taxon>Bacillota</taxon>
        <taxon>Clostridia</taxon>
        <taxon>Eubacteriales</taxon>
        <taxon>Peptococcaceae</taxon>
        <taxon>Desulforamulus</taxon>
    </lineage>
</organism>
<dbReference type="RefSeq" id="WP_304542037.1">
    <property type="nucleotide sequence ID" value="NZ_JARPTC010000009.1"/>
</dbReference>
<feature type="transmembrane region" description="Helical" evidence="2">
    <location>
        <begin position="243"/>
        <end position="261"/>
    </location>
</feature>
<dbReference type="AlphaFoldDB" id="A0AAW7ZB30"/>
<comment type="caution">
    <text evidence="4">The sequence shown here is derived from an EMBL/GenBank/DDBJ whole genome shotgun (WGS) entry which is preliminary data.</text>
</comment>
<feature type="transmembrane region" description="Helical" evidence="2">
    <location>
        <begin position="29"/>
        <end position="56"/>
    </location>
</feature>
<dbReference type="PANTHER" id="PTHR22911">
    <property type="entry name" value="ACYL-MALONYL CONDENSING ENZYME-RELATED"/>
    <property type="match status" value="1"/>
</dbReference>
<keyword evidence="5" id="KW-1185">Reference proteome</keyword>
<evidence type="ECO:0000256" key="1">
    <source>
        <dbReference type="ARBA" id="ARBA00007362"/>
    </source>
</evidence>
<dbReference type="EMBL" id="JARPTC010000009">
    <property type="protein sequence ID" value="MDO7786923.1"/>
    <property type="molecule type" value="Genomic_DNA"/>
</dbReference>
<feature type="transmembrane region" description="Helical" evidence="2">
    <location>
        <begin position="211"/>
        <end position="231"/>
    </location>
</feature>
<dbReference type="SUPFAM" id="SSF103481">
    <property type="entry name" value="Multidrug resistance efflux transporter EmrE"/>
    <property type="match status" value="2"/>
</dbReference>
<keyword evidence="2" id="KW-0472">Membrane</keyword>
<keyword evidence="2" id="KW-1133">Transmembrane helix</keyword>
<dbReference type="InterPro" id="IPR037185">
    <property type="entry name" value="EmrE-like"/>
</dbReference>
<evidence type="ECO:0000313" key="5">
    <source>
        <dbReference type="Proteomes" id="UP001172911"/>
    </source>
</evidence>
<dbReference type="Proteomes" id="UP001172911">
    <property type="component" value="Unassembled WGS sequence"/>
</dbReference>
<feature type="transmembrane region" description="Helical" evidence="2">
    <location>
        <begin position="95"/>
        <end position="116"/>
    </location>
</feature>
<feature type="transmembrane region" description="Helical" evidence="2">
    <location>
        <begin position="125"/>
        <end position="141"/>
    </location>
</feature>
<feature type="transmembrane region" description="Helical" evidence="2">
    <location>
        <begin position="180"/>
        <end position="205"/>
    </location>
</feature>
<proteinExistence type="inferred from homology"/>
<evidence type="ECO:0000256" key="2">
    <source>
        <dbReference type="SAM" id="Phobius"/>
    </source>
</evidence>
<feature type="domain" description="EamA" evidence="3">
    <location>
        <begin position="150"/>
        <end position="284"/>
    </location>
</feature>
<reference evidence="4" key="1">
    <citation type="journal article" date="2023" name="J. Hazard. Mater.">
        <title>Anaerobic biodegradation of pyrene and benzo[a]pyrene by a new sulfate-reducing Desulforamulus aquiferis strain DSA.</title>
        <authorList>
            <person name="Zhang Z."/>
            <person name="Sun J."/>
            <person name="Gong X."/>
            <person name="Wang C."/>
            <person name="Wang H."/>
        </authorList>
    </citation>
    <scope>NUCLEOTIDE SEQUENCE</scope>
    <source>
        <strain evidence="4">DSA</strain>
    </source>
</reference>
<evidence type="ECO:0000313" key="4">
    <source>
        <dbReference type="EMBL" id="MDO7786923.1"/>
    </source>
</evidence>